<dbReference type="InterPro" id="IPR029058">
    <property type="entry name" value="AB_hydrolase_fold"/>
</dbReference>
<dbReference type="PANTHER" id="PTHR43056">
    <property type="entry name" value="PEPTIDASE S9 PROLYL OLIGOPEPTIDASE"/>
    <property type="match status" value="1"/>
</dbReference>
<dbReference type="InterPro" id="IPR008979">
    <property type="entry name" value="Galactose-bd-like_sf"/>
</dbReference>
<dbReference type="InterPro" id="IPR000383">
    <property type="entry name" value="Xaa-Pro-like_dom"/>
</dbReference>
<dbReference type="Proteomes" id="UP001155241">
    <property type="component" value="Unassembled WGS sequence"/>
</dbReference>
<dbReference type="NCBIfam" id="TIGR00976">
    <property type="entry name" value="CocE_NonD"/>
    <property type="match status" value="1"/>
</dbReference>
<evidence type="ECO:0000256" key="1">
    <source>
        <dbReference type="ARBA" id="ARBA00022801"/>
    </source>
</evidence>
<sequence length="632" mass="72068">MSFPPKSWLPHPATLALLVVCTLQPTVQAEIDIQNAYSKTDVMIPMRDGVRLYTEIYTPRNQREKLPILFLRTPYRVAEPDGKFTRYFDTAFREMAKDGYIIAVQDARGRHNSEGTFEWNRPIRHHRDPQAVDASTDAYDSIEWLTSSMANDNGRVGMLGVSYPGWYVTMALIDPHPALKAASPQASPSDYFIGDDFYHFGAFRLQPSAELPYLFDFDATQNARFPYDQVDTYEFFLDLGPLKNMNEKYLHHVSPTWDNFMEHDTYDEYWVEGGTLPHLTEVTVPTLNVVGWWDAENLGGALDIYDTMESLDKKDINRLVVGPWAHGQWYRGPTGELGAYEFGSDTMAHYQKQIEAPFFAHHLKGAPDPGLAEATLFQTGSNKWQNYASWPPADSKPKRLYFQPSGGLSFDAPQAEPSEEFASYTSDPSNPVPYTARPVMGFWHGMEGSSDPRFDRAGKLWKVEDQRFVDGRPDVLSFVTKPLENDVEVAGHIIARLFASTSGTDSDWVVKLIDVYPESYEAKPEMGGYQLMIADDVLRGKFRNSFSKPEPLEPGKVTEFDINLRTRNHLFRKGHRIMVQVQSSWFPLIDRNPQKFVDIPEASEDDYQAAEQRVYFTPEFPSHIQLPIVTKE</sequence>
<dbReference type="Pfam" id="PF08530">
    <property type="entry name" value="PepX_C"/>
    <property type="match status" value="1"/>
</dbReference>
<gene>
    <name evidence="3" type="ORF">NG895_16545</name>
</gene>
<dbReference type="PANTHER" id="PTHR43056:SF10">
    <property type="entry name" value="COCE_NOND FAMILY, PUTATIVE (AFU_ORTHOLOGUE AFUA_7G00600)-RELATED"/>
    <property type="match status" value="1"/>
</dbReference>
<protein>
    <submittedName>
        <fullName evidence="3">CocE/NonD family hydrolase</fullName>
    </submittedName>
</protein>
<accession>A0A9X2JHJ4</accession>
<dbReference type="SUPFAM" id="SSF49785">
    <property type="entry name" value="Galactose-binding domain-like"/>
    <property type="match status" value="1"/>
</dbReference>
<dbReference type="InterPro" id="IPR013736">
    <property type="entry name" value="Xaa-Pro_dipept_C"/>
</dbReference>
<dbReference type="RefSeq" id="WP_252853634.1">
    <property type="nucleotide sequence ID" value="NZ_JAMXLR010000055.1"/>
</dbReference>
<feature type="domain" description="Xaa-Pro dipeptidyl-peptidase C-terminal" evidence="2">
    <location>
        <begin position="356"/>
        <end position="625"/>
    </location>
</feature>
<dbReference type="Pfam" id="PF02129">
    <property type="entry name" value="Peptidase_S15"/>
    <property type="match status" value="1"/>
</dbReference>
<evidence type="ECO:0000259" key="2">
    <source>
        <dbReference type="SMART" id="SM00939"/>
    </source>
</evidence>
<dbReference type="AlphaFoldDB" id="A0A9X2JHJ4"/>
<organism evidence="3 4">
    <name type="scientific">Aeoliella straminimaris</name>
    <dbReference type="NCBI Taxonomy" id="2954799"/>
    <lineage>
        <taxon>Bacteria</taxon>
        <taxon>Pseudomonadati</taxon>
        <taxon>Planctomycetota</taxon>
        <taxon>Planctomycetia</taxon>
        <taxon>Pirellulales</taxon>
        <taxon>Lacipirellulaceae</taxon>
        <taxon>Aeoliella</taxon>
    </lineage>
</organism>
<comment type="caution">
    <text evidence="3">The sequence shown here is derived from an EMBL/GenBank/DDBJ whole genome shotgun (WGS) entry which is preliminary data.</text>
</comment>
<dbReference type="Gene3D" id="2.60.120.260">
    <property type="entry name" value="Galactose-binding domain-like"/>
    <property type="match status" value="1"/>
</dbReference>
<dbReference type="EMBL" id="JAMXLR010000055">
    <property type="protein sequence ID" value="MCO6045522.1"/>
    <property type="molecule type" value="Genomic_DNA"/>
</dbReference>
<keyword evidence="1 3" id="KW-0378">Hydrolase</keyword>
<dbReference type="InterPro" id="IPR005674">
    <property type="entry name" value="CocE/Ser_esterase"/>
</dbReference>
<evidence type="ECO:0000313" key="3">
    <source>
        <dbReference type="EMBL" id="MCO6045522.1"/>
    </source>
</evidence>
<evidence type="ECO:0000313" key="4">
    <source>
        <dbReference type="Proteomes" id="UP001155241"/>
    </source>
</evidence>
<proteinExistence type="predicted"/>
<dbReference type="InterPro" id="IPR050585">
    <property type="entry name" value="Xaa-Pro_dipeptidyl-ppase/CocE"/>
</dbReference>
<name>A0A9X2JHJ4_9BACT</name>
<reference evidence="3" key="1">
    <citation type="submission" date="2022-06" db="EMBL/GenBank/DDBJ databases">
        <title>Aeoliella straminimaris, a novel planctomycete from sediments.</title>
        <authorList>
            <person name="Vitorino I.R."/>
            <person name="Lage O.M."/>
        </authorList>
    </citation>
    <scope>NUCLEOTIDE SEQUENCE</scope>
    <source>
        <strain evidence="3">ICT_H6.2</strain>
    </source>
</reference>
<dbReference type="SUPFAM" id="SSF53474">
    <property type="entry name" value="alpha/beta-Hydrolases"/>
    <property type="match status" value="1"/>
</dbReference>
<keyword evidence="4" id="KW-1185">Reference proteome</keyword>
<dbReference type="Gene3D" id="1.10.3020.10">
    <property type="entry name" value="alpha-amino acid ester hydrolase ( Helical cap domain)"/>
    <property type="match status" value="1"/>
</dbReference>
<dbReference type="SMART" id="SM00939">
    <property type="entry name" value="PepX_C"/>
    <property type="match status" value="1"/>
</dbReference>
<dbReference type="GO" id="GO:0008239">
    <property type="term" value="F:dipeptidyl-peptidase activity"/>
    <property type="evidence" value="ECO:0007669"/>
    <property type="project" value="InterPro"/>
</dbReference>
<dbReference type="Gene3D" id="3.40.50.1820">
    <property type="entry name" value="alpha/beta hydrolase"/>
    <property type="match status" value="1"/>
</dbReference>